<dbReference type="InterPro" id="IPR015002">
    <property type="entry name" value="T6SS_Tdi1_C"/>
</dbReference>
<accession>A0A5B9R317</accession>
<evidence type="ECO:0000313" key="2">
    <source>
        <dbReference type="EMBL" id="QEG40681.1"/>
    </source>
</evidence>
<proteinExistence type="predicted"/>
<dbReference type="Pfam" id="PF08906">
    <property type="entry name" value="T6SS_Tdi1_C"/>
    <property type="match status" value="1"/>
</dbReference>
<dbReference type="Proteomes" id="UP000325286">
    <property type="component" value="Chromosome"/>
</dbReference>
<protein>
    <recommendedName>
        <fullName evidence="1">T6SS immunity protein Tdi1 C-terminal domain-containing protein</fullName>
    </recommendedName>
</protein>
<dbReference type="OrthoDB" id="672028at2"/>
<evidence type="ECO:0000259" key="1">
    <source>
        <dbReference type="Pfam" id="PF08906"/>
    </source>
</evidence>
<keyword evidence="3" id="KW-1185">Reference proteome</keyword>
<name>A0A5B9R317_9BACT</name>
<sequence>MKITWKELTLNPDDMDFDELLSDWRWLVPESMVPIVVTALGDLFLQDDDNRVHWLDTGAGTLEQVASSLPEFEQKIVQPENADRWFLPQLIGDLIDDEKRLGPGQCYSWDVPPGLSGEVCVDNVEPKDIRVHFSLFGQIFQQTKDLPEGTPITEIVIEDDEPSE</sequence>
<evidence type="ECO:0000313" key="3">
    <source>
        <dbReference type="Proteomes" id="UP000325286"/>
    </source>
</evidence>
<dbReference type="RefSeq" id="WP_084426317.1">
    <property type="nucleotide sequence ID" value="NZ_CP042914.1"/>
</dbReference>
<dbReference type="AlphaFoldDB" id="A0A5B9R317"/>
<feature type="domain" description="T6SS immunity protein Tdi1 C-terminal" evidence="1">
    <location>
        <begin position="67"/>
        <end position="139"/>
    </location>
</feature>
<reference evidence="2 3" key="1">
    <citation type="submission" date="2019-08" db="EMBL/GenBank/DDBJ databases">
        <title>Deep-cultivation of Planctomycetes and their phenomic and genomic characterization uncovers novel biology.</title>
        <authorList>
            <person name="Wiegand S."/>
            <person name="Jogler M."/>
            <person name="Boedeker C."/>
            <person name="Pinto D."/>
            <person name="Vollmers J."/>
            <person name="Rivas-Marin E."/>
            <person name="Kohn T."/>
            <person name="Peeters S.H."/>
            <person name="Heuer A."/>
            <person name="Rast P."/>
            <person name="Oberbeckmann S."/>
            <person name="Bunk B."/>
            <person name="Jeske O."/>
            <person name="Meyerdierks A."/>
            <person name="Storesund J.E."/>
            <person name="Kallscheuer N."/>
            <person name="Luecker S."/>
            <person name="Lage O.M."/>
            <person name="Pohl T."/>
            <person name="Merkel B.J."/>
            <person name="Hornburger P."/>
            <person name="Mueller R.-W."/>
            <person name="Bruemmer F."/>
            <person name="Labrenz M."/>
            <person name="Spormann A.M."/>
            <person name="Op den Camp H."/>
            <person name="Overmann J."/>
            <person name="Amann R."/>
            <person name="Jetten M.S.M."/>
            <person name="Mascher T."/>
            <person name="Medema M.H."/>
            <person name="Devos D.P."/>
            <person name="Kaster A.-K."/>
            <person name="Ovreas L."/>
            <person name="Rohde M."/>
            <person name="Galperin M.Y."/>
            <person name="Jogler C."/>
        </authorList>
    </citation>
    <scope>NUCLEOTIDE SEQUENCE [LARGE SCALE GENOMIC DNA]</scope>
    <source>
        <strain evidence="2 3">UC8</strain>
    </source>
</reference>
<gene>
    <name evidence="2" type="ORF">UC8_26980</name>
</gene>
<organism evidence="2 3">
    <name type="scientific">Roseimaritima ulvae</name>
    <dbReference type="NCBI Taxonomy" id="980254"/>
    <lineage>
        <taxon>Bacteria</taxon>
        <taxon>Pseudomonadati</taxon>
        <taxon>Planctomycetota</taxon>
        <taxon>Planctomycetia</taxon>
        <taxon>Pirellulales</taxon>
        <taxon>Pirellulaceae</taxon>
        <taxon>Roseimaritima</taxon>
    </lineage>
</organism>
<dbReference type="KEGG" id="rul:UC8_26980"/>
<dbReference type="EMBL" id="CP042914">
    <property type="protein sequence ID" value="QEG40681.1"/>
    <property type="molecule type" value="Genomic_DNA"/>
</dbReference>